<dbReference type="EMBL" id="BBMN01000002">
    <property type="protein sequence ID" value="GAL03830.1"/>
    <property type="molecule type" value="Genomic_DNA"/>
</dbReference>
<sequence length="41" mass="4685">MGVPYGTAITIPFLYYLAIKGRKDISWQDLAKSSCFVRRAF</sequence>
<dbReference type="Proteomes" id="UP000029227">
    <property type="component" value="Unassembled WGS sequence"/>
</dbReference>
<dbReference type="eggNOG" id="COG0730">
    <property type="taxonomic scope" value="Bacteria"/>
</dbReference>
<evidence type="ECO:0000313" key="1">
    <source>
        <dbReference type="EMBL" id="GAL03830.1"/>
    </source>
</evidence>
<proteinExistence type="predicted"/>
<evidence type="ECO:0000313" key="2">
    <source>
        <dbReference type="Proteomes" id="UP000029227"/>
    </source>
</evidence>
<dbReference type="STRING" id="754436.JCM19237_6724"/>
<reference evidence="1 2" key="1">
    <citation type="journal article" date="2014" name="Genome Announc.">
        <title>Draft Genome Sequences of Two Vibrionaceae Species, Vibrio ponticus C121 and Photobacterium aphoticum C119, Isolated as Coral Reef Microbiota.</title>
        <authorList>
            <person name="Al-saari N."/>
            <person name="Meirelles P.M."/>
            <person name="Mino S."/>
            <person name="Suda W."/>
            <person name="Oshima K."/>
            <person name="Hattori M."/>
            <person name="Ohkuma M."/>
            <person name="Thompson F.L."/>
            <person name="Gomez-Gil B."/>
            <person name="Sawabe T."/>
            <person name="Sawabe T."/>
        </authorList>
    </citation>
    <scope>NUCLEOTIDE SEQUENCE [LARGE SCALE GENOMIC DNA]</scope>
    <source>
        <strain evidence="1 2">JCM 19237</strain>
    </source>
</reference>
<gene>
    <name evidence="1" type="ORF">JCM19237_6724</name>
</gene>
<accession>A0A090QL00</accession>
<comment type="caution">
    <text evidence="1">The sequence shown here is derived from an EMBL/GenBank/DDBJ whole genome shotgun (WGS) entry which is preliminary data.</text>
</comment>
<protein>
    <submittedName>
        <fullName evidence="1">Uncharacterized protein</fullName>
    </submittedName>
</protein>
<dbReference type="AlphaFoldDB" id="A0A090QL00"/>
<name>A0A090QL00_9GAMM</name>
<organism evidence="1 2">
    <name type="scientific">Photobacterium aphoticum</name>
    <dbReference type="NCBI Taxonomy" id="754436"/>
    <lineage>
        <taxon>Bacteria</taxon>
        <taxon>Pseudomonadati</taxon>
        <taxon>Pseudomonadota</taxon>
        <taxon>Gammaproteobacteria</taxon>
        <taxon>Vibrionales</taxon>
        <taxon>Vibrionaceae</taxon>
        <taxon>Photobacterium</taxon>
    </lineage>
</organism>